<evidence type="ECO:0000259" key="5">
    <source>
        <dbReference type="Pfam" id="PF00501"/>
    </source>
</evidence>
<dbReference type="InterPro" id="IPR001242">
    <property type="entry name" value="Condensation_dom"/>
</dbReference>
<gene>
    <name evidence="8" type="ORF">SAMN05421852_1511</name>
</gene>
<dbReference type="GO" id="GO:0008610">
    <property type="term" value="P:lipid biosynthetic process"/>
    <property type="evidence" value="ECO:0007669"/>
    <property type="project" value="UniProtKB-ARBA"/>
</dbReference>
<dbReference type="EMBL" id="FORR01000051">
    <property type="protein sequence ID" value="SFJ94446.1"/>
    <property type="molecule type" value="Genomic_DNA"/>
</dbReference>
<feature type="domain" description="AMP-binding enzyme C-terminal" evidence="7">
    <location>
        <begin position="871"/>
        <end position="941"/>
    </location>
</feature>
<evidence type="ECO:0000259" key="6">
    <source>
        <dbReference type="Pfam" id="PF00668"/>
    </source>
</evidence>
<reference evidence="8 9" key="1">
    <citation type="submission" date="2016-10" db="EMBL/GenBank/DDBJ databases">
        <authorList>
            <person name="de Groot N.N."/>
        </authorList>
    </citation>
    <scope>NUCLEOTIDE SEQUENCE [LARGE SCALE GENOMIC DNA]</scope>
    <source>
        <strain evidence="8 9">DSM 44778</strain>
    </source>
</reference>
<keyword evidence="3" id="KW-0596">Phosphopantetheine</keyword>
<organism evidence="8 9">
    <name type="scientific">Thermoflavimicrobium dichotomicum</name>
    <dbReference type="NCBI Taxonomy" id="46223"/>
    <lineage>
        <taxon>Bacteria</taxon>
        <taxon>Bacillati</taxon>
        <taxon>Bacillota</taxon>
        <taxon>Bacilli</taxon>
        <taxon>Bacillales</taxon>
        <taxon>Thermoactinomycetaceae</taxon>
        <taxon>Thermoflavimicrobium</taxon>
    </lineage>
</organism>
<dbReference type="FunFam" id="3.30.300.30:FF:000010">
    <property type="entry name" value="Enterobactin synthetase component F"/>
    <property type="match status" value="1"/>
</dbReference>
<feature type="domain" description="Condensation" evidence="6">
    <location>
        <begin position="10"/>
        <end position="446"/>
    </location>
</feature>
<dbReference type="FunFam" id="3.40.50.980:FF:000001">
    <property type="entry name" value="Non-ribosomal peptide synthetase"/>
    <property type="match status" value="1"/>
</dbReference>
<keyword evidence="9" id="KW-1185">Reference proteome</keyword>
<dbReference type="GO" id="GO:0031177">
    <property type="term" value="F:phosphopantetheine binding"/>
    <property type="evidence" value="ECO:0007669"/>
    <property type="project" value="TreeGrafter"/>
</dbReference>
<dbReference type="InterPro" id="IPR023213">
    <property type="entry name" value="CAT-like_dom_sf"/>
</dbReference>
<dbReference type="InterPro" id="IPR000873">
    <property type="entry name" value="AMP-dep_synth/lig_dom"/>
</dbReference>
<dbReference type="OrthoDB" id="9765680at2"/>
<keyword evidence="4" id="KW-0597">Phosphoprotein</keyword>
<comment type="cofactor">
    <cofactor evidence="1">
        <name>pantetheine 4'-phosphate</name>
        <dbReference type="ChEBI" id="CHEBI:47942"/>
    </cofactor>
</comment>
<dbReference type="PROSITE" id="PS00455">
    <property type="entry name" value="AMP_BINDING"/>
    <property type="match status" value="1"/>
</dbReference>
<dbReference type="InterPro" id="IPR010071">
    <property type="entry name" value="AA_adenyl_dom"/>
</dbReference>
<dbReference type="Gene3D" id="3.40.50.980">
    <property type="match status" value="2"/>
</dbReference>
<evidence type="ECO:0000313" key="9">
    <source>
        <dbReference type="Proteomes" id="UP000199545"/>
    </source>
</evidence>
<dbReference type="GO" id="GO:0043041">
    <property type="term" value="P:amino acid activation for nonribosomal peptide biosynthetic process"/>
    <property type="evidence" value="ECO:0007669"/>
    <property type="project" value="TreeGrafter"/>
</dbReference>
<name>A0A1I3VJF5_9BACL</name>
<dbReference type="SUPFAM" id="SSF56801">
    <property type="entry name" value="Acetyl-CoA synthetase-like"/>
    <property type="match status" value="1"/>
</dbReference>
<dbReference type="PANTHER" id="PTHR45527">
    <property type="entry name" value="NONRIBOSOMAL PEPTIDE SYNTHETASE"/>
    <property type="match status" value="1"/>
</dbReference>
<dbReference type="CDD" id="cd12117">
    <property type="entry name" value="A_NRPS_Srf_like"/>
    <property type="match status" value="1"/>
</dbReference>
<evidence type="ECO:0000256" key="4">
    <source>
        <dbReference type="ARBA" id="ARBA00022553"/>
    </source>
</evidence>
<dbReference type="Gene3D" id="3.30.300.30">
    <property type="match status" value="1"/>
</dbReference>
<accession>A0A1I3VJF5</accession>
<dbReference type="Gene3D" id="2.30.38.10">
    <property type="entry name" value="Luciferase, Domain 3"/>
    <property type="match status" value="1"/>
</dbReference>
<dbReference type="GO" id="GO:0003824">
    <property type="term" value="F:catalytic activity"/>
    <property type="evidence" value="ECO:0007669"/>
    <property type="project" value="InterPro"/>
</dbReference>
<protein>
    <submittedName>
        <fullName evidence="8">Surfactin family lipopeptide synthetase A</fullName>
    </submittedName>
</protein>
<dbReference type="FunFam" id="2.30.38.10:FF:000001">
    <property type="entry name" value="Non-ribosomal peptide synthetase PvdI"/>
    <property type="match status" value="1"/>
</dbReference>
<evidence type="ECO:0000313" key="8">
    <source>
        <dbReference type="EMBL" id="SFJ94446.1"/>
    </source>
</evidence>
<evidence type="ECO:0000256" key="3">
    <source>
        <dbReference type="ARBA" id="ARBA00022450"/>
    </source>
</evidence>
<dbReference type="AlphaFoldDB" id="A0A1I3VJF5"/>
<dbReference type="Pfam" id="PF00501">
    <property type="entry name" value="AMP-binding"/>
    <property type="match status" value="1"/>
</dbReference>
<dbReference type="Pfam" id="PF13193">
    <property type="entry name" value="AMP-binding_C"/>
    <property type="match status" value="1"/>
</dbReference>
<proteinExistence type="inferred from homology"/>
<evidence type="ECO:0000259" key="7">
    <source>
        <dbReference type="Pfam" id="PF13193"/>
    </source>
</evidence>
<dbReference type="NCBIfam" id="TIGR01733">
    <property type="entry name" value="AA-adenyl-dom"/>
    <property type="match status" value="1"/>
</dbReference>
<sequence>MLVGQRGQIEDVYPMSDIQLGMVYYSAKNPELAIYHDQIVYELEDDSFNVNLLQKALGLLVSKHEILRTSFHIDEFSVPAQIVWDEVPVRVEEIDISAYSAEEQRVRIRQYLLEDRSQPFDVKSAPLWRMKVFRLRAHQVALAWIFHHAILDGWSVASFISELIDVYFRLKQGPVHVKPLRTKYKDYVVEQMAISEQPEMAAFWQKELQGYKRLQLSVSLSSNQPVTCLIEELDSHLVKELKKVAQANQTTLRALSLAAFLSMLYMISYENDLTVGLVENARPLAEDADRMLGCFLNSVPFRMTIANGMTWKELIQQVHQKQIQMKTYGRFPLMKIVEAIGETRVDENPIFDVLFNYVDFHVLERVKDHSLKISQESYERTNTLLDFSVSATFNHLGIRVTSMLPKEEMRKLLAYYKRALQAFIHHLNEKIDKISLLSEKERHQLLIEFNNTDVDYPRDKTIQQLFEEQVEKTPEQVALIYQGESITYQQLNKMSNQLARALKKKGVQREQIVGIISERSFDMIVGLLGILKAGGAYMPIDPTYPADRIEYMLEDSGIRLLIVQKEEMIPAYYQGEVVLLSDPQWQEESGTNLEIENTASDLAYIIYTSGSTGKPKGILTTHRNVVRTIKNNGYIEITEDDRILQLSNYAFDGSTFDIYSALLNGAQLVLVSKEELLDPRKLAKLIVQYQITVTFMTTALFNTLVHLDVDCFKHMRKILFGGEKVSIKHVQQALAYLGEHKIIHVYGPTETTVFATAFSVDRSILESQTVPIGKPISNTTCYVVNRDGQLQPIGIPGELCIGGEGLARGYLNRPDLTDERFVENPFVPGEWMYKTGDFVRMLPDGNIEYLERLDDQVKIRGFRIELGEITDQLLQHPQIEEAVVVARTDEQGHSYLCAYLVTDGPWTVAELREHLGKSLPEYMIPSYFVELEKLPLNANGKVDKRALPELCADLMSEGYVAPTNATEESLVQIWKDVLKVEQ</sequence>
<dbReference type="InterPro" id="IPR045851">
    <property type="entry name" value="AMP-bd_C_sf"/>
</dbReference>
<dbReference type="GO" id="GO:0044550">
    <property type="term" value="P:secondary metabolite biosynthetic process"/>
    <property type="evidence" value="ECO:0007669"/>
    <property type="project" value="UniProtKB-ARBA"/>
</dbReference>
<dbReference type="STRING" id="46223.SAMN05421852_1511"/>
<feature type="non-terminal residue" evidence="8">
    <location>
        <position position="982"/>
    </location>
</feature>
<evidence type="ECO:0000256" key="2">
    <source>
        <dbReference type="ARBA" id="ARBA00006432"/>
    </source>
</evidence>
<dbReference type="PANTHER" id="PTHR45527:SF1">
    <property type="entry name" value="FATTY ACID SYNTHASE"/>
    <property type="match status" value="1"/>
</dbReference>
<comment type="similarity">
    <text evidence="2">Belongs to the ATP-dependent AMP-binding enzyme family.</text>
</comment>
<evidence type="ECO:0000256" key="1">
    <source>
        <dbReference type="ARBA" id="ARBA00001957"/>
    </source>
</evidence>
<dbReference type="Gene3D" id="3.30.559.30">
    <property type="entry name" value="Nonribosomal peptide synthetase, condensation domain"/>
    <property type="match status" value="1"/>
</dbReference>
<feature type="domain" description="AMP-dependent synthetase/ligase" evidence="5">
    <location>
        <begin position="466"/>
        <end position="811"/>
    </location>
</feature>
<dbReference type="Gene3D" id="3.30.559.10">
    <property type="entry name" value="Chloramphenicol acetyltransferase-like domain"/>
    <property type="match status" value="1"/>
</dbReference>
<dbReference type="FunFam" id="3.40.50.12780:FF:000012">
    <property type="entry name" value="Non-ribosomal peptide synthetase"/>
    <property type="match status" value="1"/>
</dbReference>
<dbReference type="RefSeq" id="WP_139203370.1">
    <property type="nucleotide sequence ID" value="NZ_FORR01000051.1"/>
</dbReference>
<dbReference type="Pfam" id="PF00668">
    <property type="entry name" value="Condensation"/>
    <property type="match status" value="1"/>
</dbReference>
<dbReference type="InterPro" id="IPR020845">
    <property type="entry name" value="AMP-binding_CS"/>
</dbReference>
<dbReference type="SUPFAM" id="SSF52777">
    <property type="entry name" value="CoA-dependent acyltransferases"/>
    <property type="match status" value="2"/>
</dbReference>
<dbReference type="FunFam" id="3.40.50.980:FF:000002">
    <property type="entry name" value="Enterobactin synthetase component F"/>
    <property type="match status" value="1"/>
</dbReference>
<dbReference type="InterPro" id="IPR025110">
    <property type="entry name" value="AMP-bd_C"/>
</dbReference>
<dbReference type="GO" id="GO:0005829">
    <property type="term" value="C:cytosol"/>
    <property type="evidence" value="ECO:0007669"/>
    <property type="project" value="TreeGrafter"/>
</dbReference>
<dbReference type="Proteomes" id="UP000199545">
    <property type="component" value="Unassembled WGS sequence"/>
</dbReference>